<name>A0ABQ6INW5_9MICO</name>
<sequence length="281" mass="30179">MSTASSTRLDPDRYLAAVAADAARFVDVLATVPDGTRVPTCPDWNVEDLLHHLGQVHHFWALVITTGVRDDAEAEALTPLPRPDDRQTLLDVVRGASGRLLDALDSTPADAEAWTWAPDDHTVGFIQRRQAHEACIHRLDAELTAAPDCSARTAIDPMLATDGVDEALRLIGAAVPPEATVEPEEDRLVRVVASDTGTTWLATMTRVVVRQDGRPRASQGISVADVDPADGTVRPVAILSGTAEDLDCSFWGRPTLGDLHRTGDLTLLAEFEATFSNRPGG</sequence>
<evidence type="ECO:0000259" key="1">
    <source>
        <dbReference type="Pfam" id="PF11716"/>
    </source>
</evidence>
<dbReference type="InterPro" id="IPR024344">
    <property type="entry name" value="MDMPI_metal-binding"/>
</dbReference>
<dbReference type="Gene3D" id="1.20.120.450">
    <property type="entry name" value="dinb family like domain"/>
    <property type="match status" value="1"/>
</dbReference>
<dbReference type="RefSeq" id="WP_284302817.1">
    <property type="nucleotide sequence ID" value="NZ_BSUO01000001.1"/>
</dbReference>
<proteinExistence type="predicted"/>
<evidence type="ECO:0000313" key="2">
    <source>
        <dbReference type="EMBL" id="GMA38776.1"/>
    </source>
</evidence>
<keyword evidence="3" id="KW-1185">Reference proteome</keyword>
<dbReference type="EMBL" id="BSUO01000001">
    <property type="protein sequence ID" value="GMA38776.1"/>
    <property type="molecule type" value="Genomic_DNA"/>
</dbReference>
<protein>
    <recommendedName>
        <fullName evidence="1">Mycothiol-dependent maleylpyruvate isomerase metal-binding domain-containing protein</fullName>
    </recommendedName>
</protein>
<comment type="caution">
    <text evidence="2">The sequence shown here is derived from an EMBL/GenBank/DDBJ whole genome shotgun (WGS) entry which is preliminary data.</text>
</comment>
<evidence type="ECO:0000313" key="3">
    <source>
        <dbReference type="Proteomes" id="UP001157126"/>
    </source>
</evidence>
<feature type="domain" description="Mycothiol-dependent maleylpyruvate isomerase metal-binding" evidence="1">
    <location>
        <begin position="16"/>
        <end position="141"/>
    </location>
</feature>
<dbReference type="PANTHER" id="PTHR40758:SF1">
    <property type="entry name" value="CONSERVED PROTEIN"/>
    <property type="match status" value="1"/>
</dbReference>
<organism evidence="2 3">
    <name type="scientific">Mobilicoccus caccae</name>
    <dbReference type="NCBI Taxonomy" id="1859295"/>
    <lineage>
        <taxon>Bacteria</taxon>
        <taxon>Bacillati</taxon>
        <taxon>Actinomycetota</taxon>
        <taxon>Actinomycetes</taxon>
        <taxon>Micrococcales</taxon>
        <taxon>Dermatophilaceae</taxon>
        <taxon>Mobilicoccus</taxon>
    </lineage>
</organism>
<dbReference type="InterPro" id="IPR034660">
    <property type="entry name" value="DinB/YfiT-like"/>
</dbReference>
<gene>
    <name evidence="2" type="ORF">GCM10025883_08210</name>
</gene>
<accession>A0ABQ6INW5</accession>
<dbReference type="PANTHER" id="PTHR40758">
    <property type="entry name" value="CONSERVED PROTEIN"/>
    <property type="match status" value="1"/>
</dbReference>
<dbReference type="Proteomes" id="UP001157126">
    <property type="component" value="Unassembled WGS sequence"/>
</dbReference>
<dbReference type="Pfam" id="PF11716">
    <property type="entry name" value="MDMPI_N"/>
    <property type="match status" value="1"/>
</dbReference>
<dbReference type="NCBIfam" id="TIGR03083">
    <property type="entry name" value="maleylpyruvate isomerase family mycothiol-dependent enzyme"/>
    <property type="match status" value="1"/>
</dbReference>
<reference evidence="3" key="1">
    <citation type="journal article" date="2019" name="Int. J. Syst. Evol. Microbiol.">
        <title>The Global Catalogue of Microorganisms (GCM) 10K type strain sequencing project: providing services to taxonomists for standard genome sequencing and annotation.</title>
        <authorList>
            <consortium name="The Broad Institute Genomics Platform"/>
            <consortium name="The Broad Institute Genome Sequencing Center for Infectious Disease"/>
            <person name="Wu L."/>
            <person name="Ma J."/>
        </authorList>
    </citation>
    <scope>NUCLEOTIDE SEQUENCE [LARGE SCALE GENOMIC DNA]</scope>
    <source>
        <strain evidence="3">NBRC 113072</strain>
    </source>
</reference>
<dbReference type="InterPro" id="IPR017517">
    <property type="entry name" value="Maleyloyr_isom"/>
</dbReference>
<dbReference type="SUPFAM" id="SSF109854">
    <property type="entry name" value="DinB/YfiT-like putative metalloenzymes"/>
    <property type="match status" value="1"/>
</dbReference>